<reference evidence="2" key="1">
    <citation type="journal article" date="2019" name="Int. J. Syst. Evol. Microbiol.">
        <title>The Global Catalogue of Microorganisms (GCM) 10K type strain sequencing project: providing services to taxonomists for standard genome sequencing and annotation.</title>
        <authorList>
            <consortium name="The Broad Institute Genomics Platform"/>
            <consortium name="The Broad Institute Genome Sequencing Center for Infectious Disease"/>
            <person name="Wu L."/>
            <person name="Ma J."/>
        </authorList>
    </citation>
    <scope>NUCLEOTIDE SEQUENCE [LARGE SCALE GENOMIC DNA]</scope>
    <source>
        <strain evidence="2">JCM 13002</strain>
    </source>
</reference>
<comment type="caution">
    <text evidence="1">The sequence shown here is derived from an EMBL/GenBank/DDBJ whole genome shotgun (WGS) entry which is preliminary data.</text>
</comment>
<keyword evidence="2" id="KW-1185">Reference proteome</keyword>
<name>A0ABP4DYB1_9ACTN</name>
<proteinExistence type="predicted"/>
<organism evidence="1 2">
    <name type="scientific">Kitasatospora arboriphila</name>
    <dbReference type="NCBI Taxonomy" id="258052"/>
    <lineage>
        <taxon>Bacteria</taxon>
        <taxon>Bacillati</taxon>
        <taxon>Actinomycetota</taxon>
        <taxon>Actinomycetes</taxon>
        <taxon>Kitasatosporales</taxon>
        <taxon>Streptomycetaceae</taxon>
        <taxon>Kitasatospora</taxon>
    </lineage>
</organism>
<gene>
    <name evidence="1" type="ORF">GCM10009663_18680</name>
</gene>
<dbReference type="EMBL" id="BAAALD010000012">
    <property type="protein sequence ID" value="GAA1077224.1"/>
    <property type="molecule type" value="Genomic_DNA"/>
</dbReference>
<evidence type="ECO:0000313" key="1">
    <source>
        <dbReference type="EMBL" id="GAA1077224.1"/>
    </source>
</evidence>
<sequence length="216" mass="23969">MSGEAALLESPTLRRSTCDRVEALDRVKALVLLPDGLHITTRMVADCFEVGERAINAVVHRHRAELVDNGLKVVRRNAKAQVTPGCKLQPNSNGGWRAELYPRRAVLDVAMLLRDSDVARQVRSHLLDVEEAAAVPIGRDGFLTAAEQWILAGEVGDRLAVCERMVLADRAVVRAMSARLCEVAHDLRELREDVAELRRGLGRLGAVRPRRWSFGR</sequence>
<evidence type="ECO:0000313" key="2">
    <source>
        <dbReference type="Proteomes" id="UP001499987"/>
    </source>
</evidence>
<dbReference type="RefSeq" id="WP_344623021.1">
    <property type="nucleotide sequence ID" value="NZ_BAAALD010000012.1"/>
</dbReference>
<dbReference type="Proteomes" id="UP001499987">
    <property type="component" value="Unassembled WGS sequence"/>
</dbReference>
<protein>
    <submittedName>
        <fullName evidence="1">Uncharacterized protein</fullName>
    </submittedName>
</protein>
<accession>A0ABP4DYB1</accession>